<name>A0A024FWA4_9STRA</name>
<dbReference type="EMBL" id="CAIX01001033">
    <property type="protein sequence ID" value="CCI11433.1"/>
    <property type="molecule type" value="Genomic_DNA"/>
</dbReference>
<keyword evidence="2" id="KW-1185">Reference proteome</keyword>
<proteinExistence type="predicted"/>
<evidence type="ECO:0000313" key="2">
    <source>
        <dbReference type="Proteomes" id="UP000053237"/>
    </source>
</evidence>
<dbReference type="InParanoid" id="A0A024FWA4"/>
<comment type="caution">
    <text evidence="1">The sequence shown here is derived from an EMBL/GenBank/DDBJ whole genome shotgun (WGS) entry which is preliminary data.</text>
</comment>
<protein>
    <submittedName>
        <fullName evidence="1">Uncharacterized protein</fullName>
    </submittedName>
</protein>
<dbReference type="AlphaFoldDB" id="A0A024FWA4"/>
<organism evidence="1 2">
    <name type="scientific">Albugo candida</name>
    <dbReference type="NCBI Taxonomy" id="65357"/>
    <lineage>
        <taxon>Eukaryota</taxon>
        <taxon>Sar</taxon>
        <taxon>Stramenopiles</taxon>
        <taxon>Oomycota</taxon>
        <taxon>Peronosporomycetes</taxon>
        <taxon>Albuginales</taxon>
        <taxon>Albuginaceae</taxon>
        <taxon>Albugo</taxon>
    </lineage>
</organism>
<sequence length="155" mass="17828">MSMYVMSESISYRLIRRCEYGDFETIAASLRMHAKAFLRSPATNVKFGSRNVCMDASIDYTSSFAPRNKLEYHYTFSWCTSTLLEAEKTPRRHCGIWAGQVPRSCQVHPSGSHQIVKEAISFDHVAAFAKEENECTITWWAQCMDYFVNTFVCVH</sequence>
<dbReference type="Proteomes" id="UP000053237">
    <property type="component" value="Unassembled WGS sequence"/>
</dbReference>
<gene>
    <name evidence="1" type="ORF">BN9_129020</name>
</gene>
<accession>A0A024FWA4</accession>
<reference evidence="1 2" key="1">
    <citation type="submission" date="2012-05" db="EMBL/GenBank/DDBJ databases">
        <title>Recombination and specialization in a pathogen metapopulation.</title>
        <authorList>
            <person name="Gardiner A."/>
            <person name="Kemen E."/>
            <person name="Schultz-Larsen T."/>
            <person name="MacLean D."/>
            <person name="Van Oosterhout C."/>
            <person name="Jones J.D.G."/>
        </authorList>
    </citation>
    <scope>NUCLEOTIDE SEQUENCE [LARGE SCALE GENOMIC DNA]</scope>
    <source>
        <strain evidence="1 2">Ac Nc2</strain>
    </source>
</reference>
<evidence type="ECO:0000313" key="1">
    <source>
        <dbReference type="EMBL" id="CCI11433.1"/>
    </source>
</evidence>